<feature type="transmembrane region" description="Helical" evidence="5">
    <location>
        <begin position="196"/>
        <end position="216"/>
    </location>
</feature>
<evidence type="ECO:0000256" key="5">
    <source>
        <dbReference type="SAM" id="Phobius"/>
    </source>
</evidence>
<feature type="transmembrane region" description="Helical" evidence="5">
    <location>
        <begin position="293"/>
        <end position="313"/>
    </location>
</feature>
<dbReference type="NCBIfam" id="TIGR00803">
    <property type="entry name" value="nst"/>
    <property type="match status" value="1"/>
</dbReference>
<proteinExistence type="predicted"/>
<sequence>MEVAKSSSGNSELIRQGAMVTLVIQNSALALFMRYSRSAAREGPMYAATTAVVCAEVVKVAMSLLLQTKEDGGVAAMARTLHRDIFTQPVEMLKMSIPACLYCLQNNLAYVAVSHLDGPTYQLLYQLKILTTAMFSVAMLKKALGVHQWVSLFLLALGVGMVQLSGSSGGGGGGSAAAAAGPAAAAAVVTTHQNSLVGLVAVIAACMTSGFAGVYFEKVLKTSKVSIWVRNIQLAGYGMFIGLGGVYMGPEGASVMERGFLYGYTWAVWVAVLLNSLGGLIVAVVVKYADNVVKGFATSISILMTCVVSYFLFNFSINAQFLAGAVTVLYATYLYGQARGPALPRPLVRLLCCCCRKRAAGAGGDLDRLLPLFDGNGKAKEQEASSA</sequence>
<keyword evidence="4 5" id="KW-0472">Membrane</keyword>
<protein>
    <recommendedName>
        <fullName evidence="8">UDP-galactose translocator</fullName>
    </recommendedName>
</protein>
<name>A0A836CHP3_9STRA</name>
<dbReference type="Proteomes" id="UP000664859">
    <property type="component" value="Unassembled WGS sequence"/>
</dbReference>
<dbReference type="InterPro" id="IPR037185">
    <property type="entry name" value="EmrE-like"/>
</dbReference>
<feature type="transmembrane region" description="Helical" evidence="5">
    <location>
        <begin position="149"/>
        <end position="166"/>
    </location>
</feature>
<evidence type="ECO:0000256" key="4">
    <source>
        <dbReference type="ARBA" id="ARBA00023136"/>
    </source>
</evidence>
<dbReference type="EMBL" id="JAFCMP010000116">
    <property type="protein sequence ID" value="KAG5185934.1"/>
    <property type="molecule type" value="Genomic_DNA"/>
</dbReference>
<evidence type="ECO:0000256" key="2">
    <source>
        <dbReference type="ARBA" id="ARBA00022692"/>
    </source>
</evidence>
<dbReference type="PIRSF" id="PIRSF005799">
    <property type="entry name" value="UDP-gal_transpt"/>
    <property type="match status" value="1"/>
</dbReference>
<evidence type="ECO:0000313" key="6">
    <source>
        <dbReference type="EMBL" id="KAG5185934.1"/>
    </source>
</evidence>
<dbReference type="AlphaFoldDB" id="A0A836CHP3"/>
<dbReference type="SUPFAM" id="SSF103481">
    <property type="entry name" value="Multidrug resistance efflux transporter EmrE"/>
    <property type="match status" value="1"/>
</dbReference>
<comment type="caution">
    <text evidence="6">The sequence shown here is derived from an EMBL/GenBank/DDBJ whole genome shotgun (WGS) entry which is preliminary data.</text>
</comment>
<organism evidence="6 7">
    <name type="scientific">Tribonema minus</name>
    <dbReference type="NCBI Taxonomy" id="303371"/>
    <lineage>
        <taxon>Eukaryota</taxon>
        <taxon>Sar</taxon>
        <taxon>Stramenopiles</taxon>
        <taxon>Ochrophyta</taxon>
        <taxon>PX clade</taxon>
        <taxon>Xanthophyceae</taxon>
        <taxon>Tribonematales</taxon>
        <taxon>Tribonemataceae</taxon>
        <taxon>Tribonema</taxon>
    </lineage>
</organism>
<gene>
    <name evidence="6" type="ORF">JKP88DRAFT_179845</name>
</gene>
<reference evidence="6" key="1">
    <citation type="submission" date="2021-02" db="EMBL/GenBank/DDBJ databases">
        <title>First Annotated Genome of the Yellow-green Alga Tribonema minus.</title>
        <authorList>
            <person name="Mahan K.M."/>
        </authorList>
    </citation>
    <scope>NUCLEOTIDE SEQUENCE</scope>
    <source>
        <strain evidence="6">UTEX B ZZ1240</strain>
    </source>
</reference>
<feature type="transmembrane region" description="Helical" evidence="5">
    <location>
        <begin position="261"/>
        <end position="286"/>
    </location>
</feature>
<dbReference type="GO" id="GO:0000139">
    <property type="term" value="C:Golgi membrane"/>
    <property type="evidence" value="ECO:0007669"/>
    <property type="project" value="InterPro"/>
</dbReference>
<feature type="transmembrane region" description="Helical" evidence="5">
    <location>
        <begin position="319"/>
        <end position="336"/>
    </location>
</feature>
<evidence type="ECO:0000256" key="1">
    <source>
        <dbReference type="ARBA" id="ARBA00004141"/>
    </source>
</evidence>
<feature type="transmembrane region" description="Helical" evidence="5">
    <location>
        <begin position="228"/>
        <end position="249"/>
    </location>
</feature>
<comment type="subcellular location">
    <subcellularLocation>
        <location evidence="1">Membrane</location>
        <topology evidence="1">Multi-pass membrane protein</topology>
    </subcellularLocation>
</comment>
<dbReference type="GO" id="GO:0015165">
    <property type="term" value="F:pyrimidine nucleotide-sugar transmembrane transporter activity"/>
    <property type="evidence" value="ECO:0007669"/>
    <property type="project" value="InterPro"/>
</dbReference>
<dbReference type="OrthoDB" id="408493at2759"/>
<keyword evidence="7" id="KW-1185">Reference proteome</keyword>
<accession>A0A836CHP3</accession>
<dbReference type="InterPro" id="IPR007271">
    <property type="entry name" value="Nuc_sug_transpt"/>
</dbReference>
<evidence type="ECO:0008006" key="8">
    <source>
        <dbReference type="Google" id="ProtNLM"/>
    </source>
</evidence>
<keyword evidence="2 5" id="KW-0812">Transmembrane</keyword>
<dbReference type="Pfam" id="PF04142">
    <property type="entry name" value="Nuc_sug_transp"/>
    <property type="match status" value="1"/>
</dbReference>
<dbReference type="PANTHER" id="PTHR10231">
    <property type="entry name" value="NUCLEOTIDE-SUGAR TRANSMEMBRANE TRANSPORTER"/>
    <property type="match status" value="1"/>
</dbReference>
<evidence type="ECO:0000256" key="3">
    <source>
        <dbReference type="ARBA" id="ARBA00022989"/>
    </source>
</evidence>
<evidence type="ECO:0000313" key="7">
    <source>
        <dbReference type="Proteomes" id="UP000664859"/>
    </source>
</evidence>
<keyword evidence="3 5" id="KW-1133">Transmembrane helix</keyword>